<feature type="transmembrane region" description="Helical" evidence="6">
    <location>
        <begin position="255"/>
        <end position="273"/>
    </location>
</feature>
<feature type="transmembrane region" description="Helical" evidence="6">
    <location>
        <begin position="139"/>
        <end position="156"/>
    </location>
</feature>
<organism evidence="7 8">
    <name type="scientific">Phototrophicus methaneseepsis</name>
    <dbReference type="NCBI Taxonomy" id="2710758"/>
    <lineage>
        <taxon>Bacteria</taxon>
        <taxon>Bacillati</taxon>
        <taxon>Chloroflexota</taxon>
        <taxon>Candidatus Thermofontia</taxon>
        <taxon>Phototrophicales</taxon>
        <taxon>Phototrophicaceae</taxon>
        <taxon>Phototrophicus</taxon>
    </lineage>
</organism>
<feature type="transmembrane region" description="Helical" evidence="6">
    <location>
        <begin position="51"/>
        <end position="71"/>
    </location>
</feature>
<feature type="transmembrane region" description="Helical" evidence="6">
    <location>
        <begin position="224"/>
        <end position="249"/>
    </location>
</feature>
<feature type="transmembrane region" description="Helical" evidence="6">
    <location>
        <begin position="162"/>
        <end position="182"/>
    </location>
</feature>
<evidence type="ECO:0000256" key="5">
    <source>
        <dbReference type="ARBA" id="ARBA00023136"/>
    </source>
</evidence>
<accession>A0A7S8IF99</accession>
<keyword evidence="5 6" id="KW-0472">Membrane</keyword>
<evidence type="ECO:0000313" key="8">
    <source>
        <dbReference type="Proteomes" id="UP000594468"/>
    </source>
</evidence>
<evidence type="ECO:0000256" key="6">
    <source>
        <dbReference type="SAM" id="Phobius"/>
    </source>
</evidence>
<reference evidence="7 8" key="1">
    <citation type="submission" date="2020-02" db="EMBL/GenBank/DDBJ databases">
        <authorList>
            <person name="Zheng R.K."/>
            <person name="Sun C.M."/>
        </authorList>
    </citation>
    <scope>NUCLEOTIDE SEQUENCE [LARGE SCALE GENOMIC DNA]</scope>
    <source>
        <strain evidence="8">rifampicinis</strain>
    </source>
</reference>
<evidence type="ECO:0000256" key="1">
    <source>
        <dbReference type="ARBA" id="ARBA00004651"/>
    </source>
</evidence>
<comment type="subcellular location">
    <subcellularLocation>
        <location evidence="1">Cell membrane</location>
        <topology evidence="1">Multi-pass membrane protein</topology>
    </subcellularLocation>
</comment>
<gene>
    <name evidence="7" type="ORF">G4Y79_09080</name>
</gene>
<evidence type="ECO:0000256" key="4">
    <source>
        <dbReference type="ARBA" id="ARBA00022989"/>
    </source>
</evidence>
<evidence type="ECO:0000256" key="3">
    <source>
        <dbReference type="ARBA" id="ARBA00022692"/>
    </source>
</evidence>
<sequence>MSNVTAQKRAATSSRQRIAIGLGLLVSVVFLYLAFRELQPEAFLDRLSEVNLLWLLIGAATYSLAVAVIALRWQFLLRAVKLVPLWPLSQIVAIGYMGNNVYPLRAGEALRVYLLKRNHDVPIAQAATTAVVERAFDGLVMLSFIIIGLLASGIASPEIETVVSFAAPIFLLAMLVFFILAAQPNLLRRVVGLVARILPESLANLVHSLTDGVIAGLEGLRSPLYLAGTVICSFITWGIEAVVYWMVMAAFGLELGYPVALLVVGTVNLAGLIPASPGQVGVYEFFASTVLMAAGVPQETALAYAIVVHVVIWLPVTVVGFLFLARMGLGINAVQQARTTEVPQSVVDPGD</sequence>
<keyword evidence="8" id="KW-1185">Reference proteome</keyword>
<dbReference type="InterPro" id="IPR022791">
    <property type="entry name" value="L-PG_synthase/AglD"/>
</dbReference>
<dbReference type="Proteomes" id="UP000594468">
    <property type="component" value="Chromosome"/>
</dbReference>
<evidence type="ECO:0000256" key="2">
    <source>
        <dbReference type="ARBA" id="ARBA00022475"/>
    </source>
</evidence>
<dbReference type="KEGG" id="pmet:G4Y79_09080"/>
<protein>
    <submittedName>
        <fullName evidence="7">Flippase-like domain-containing protein</fullName>
    </submittedName>
</protein>
<dbReference type="RefSeq" id="WP_195172573.1">
    <property type="nucleotide sequence ID" value="NZ_CP062983.1"/>
</dbReference>
<keyword evidence="2" id="KW-1003">Cell membrane</keyword>
<dbReference type="NCBIfam" id="TIGR00374">
    <property type="entry name" value="flippase-like domain"/>
    <property type="match status" value="1"/>
</dbReference>
<evidence type="ECO:0000313" key="7">
    <source>
        <dbReference type="EMBL" id="QPC84510.1"/>
    </source>
</evidence>
<keyword evidence="3 6" id="KW-0812">Transmembrane</keyword>
<keyword evidence="4 6" id="KW-1133">Transmembrane helix</keyword>
<dbReference type="Pfam" id="PF03706">
    <property type="entry name" value="LPG_synthase_TM"/>
    <property type="match status" value="1"/>
</dbReference>
<feature type="transmembrane region" description="Helical" evidence="6">
    <location>
        <begin position="280"/>
        <end position="296"/>
    </location>
</feature>
<dbReference type="PANTHER" id="PTHR39087:SF2">
    <property type="entry name" value="UPF0104 MEMBRANE PROTEIN MJ1595"/>
    <property type="match status" value="1"/>
</dbReference>
<feature type="transmembrane region" description="Helical" evidence="6">
    <location>
        <begin position="18"/>
        <end position="35"/>
    </location>
</feature>
<dbReference type="GO" id="GO:0005886">
    <property type="term" value="C:plasma membrane"/>
    <property type="evidence" value="ECO:0007669"/>
    <property type="project" value="UniProtKB-SubCell"/>
</dbReference>
<feature type="transmembrane region" description="Helical" evidence="6">
    <location>
        <begin position="302"/>
        <end position="325"/>
    </location>
</feature>
<name>A0A7S8IF99_9CHLR</name>
<dbReference type="AlphaFoldDB" id="A0A7S8IF99"/>
<proteinExistence type="predicted"/>
<dbReference type="EMBL" id="CP062983">
    <property type="protein sequence ID" value="QPC84510.1"/>
    <property type="molecule type" value="Genomic_DNA"/>
</dbReference>
<dbReference type="PANTHER" id="PTHR39087">
    <property type="entry name" value="UPF0104 MEMBRANE PROTEIN MJ1595"/>
    <property type="match status" value="1"/>
</dbReference>